<dbReference type="Pfam" id="PF11951">
    <property type="entry name" value="Fungal_trans_2"/>
    <property type="match status" value="1"/>
</dbReference>
<dbReference type="EMBL" id="VXIT01000002">
    <property type="protein sequence ID" value="KAA6415144.1"/>
    <property type="molecule type" value="Genomic_DNA"/>
</dbReference>
<reference evidence="5 6" key="1">
    <citation type="submission" date="2019-09" db="EMBL/GenBank/DDBJ databases">
        <title>The hologenome of the rock-dwelling lichen Lasallia pustulata.</title>
        <authorList>
            <person name="Greshake Tzovaras B."/>
            <person name="Segers F."/>
            <person name="Bicker A."/>
            <person name="Dal Grande F."/>
            <person name="Otte J."/>
            <person name="Hankeln T."/>
            <person name="Schmitt I."/>
            <person name="Ebersberger I."/>
        </authorList>
    </citation>
    <scope>NUCLEOTIDE SEQUENCE [LARGE SCALE GENOMIC DNA]</scope>
    <source>
        <strain evidence="5">A1-1</strain>
    </source>
</reference>
<feature type="domain" description="Zn(2)-C6 fungal-type" evidence="4">
    <location>
        <begin position="80"/>
        <end position="110"/>
    </location>
</feature>
<dbReference type="SMART" id="SM00066">
    <property type="entry name" value="GAL4"/>
    <property type="match status" value="1"/>
</dbReference>
<evidence type="ECO:0000313" key="6">
    <source>
        <dbReference type="Proteomes" id="UP000324767"/>
    </source>
</evidence>
<dbReference type="OrthoDB" id="5278208at2759"/>
<organism evidence="5 6">
    <name type="scientific">Lasallia pustulata</name>
    <dbReference type="NCBI Taxonomy" id="136370"/>
    <lineage>
        <taxon>Eukaryota</taxon>
        <taxon>Fungi</taxon>
        <taxon>Dikarya</taxon>
        <taxon>Ascomycota</taxon>
        <taxon>Pezizomycotina</taxon>
        <taxon>Lecanoromycetes</taxon>
        <taxon>OSLEUM clade</taxon>
        <taxon>Umbilicariomycetidae</taxon>
        <taxon>Umbilicariales</taxon>
        <taxon>Umbilicariaceae</taxon>
        <taxon>Lasallia</taxon>
    </lineage>
</organism>
<dbReference type="InterPro" id="IPR021858">
    <property type="entry name" value="Fun_TF"/>
</dbReference>
<dbReference type="InterPro" id="IPR001138">
    <property type="entry name" value="Zn2Cys6_DnaBD"/>
</dbReference>
<dbReference type="Pfam" id="PF00172">
    <property type="entry name" value="Zn_clus"/>
    <property type="match status" value="1"/>
</dbReference>
<gene>
    <name evidence="5" type="ORF">FRX48_01896</name>
</gene>
<feature type="compositionally biased region" description="Basic residues" evidence="3">
    <location>
        <begin position="60"/>
        <end position="78"/>
    </location>
</feature>
<name>A0A5M8Q2E0_9LECA</name>
<evidence type="ECO:0000313" key="5">
    <source>
        <dbReference type="EMBL" id="KAA6415144.1"/>
    </source>
</evidence>
<dbReference type="Proteomes" id="UP000324767">
    <property type="component" value="Unassembled WGS sequence"/>
</dbReference>
<dbReference type="Gene3D" id="4.10.240.10">
    <property type="entry name" value="Zn(2)-C6 fungal-type DNA-binding domain"/>
    <property type="match status" value="1"/>
</dbReference>
<evidence type="ECO:0000259" key="4">
    <source>
        <dbReference type="PROSITE" id="PS50048"/>
    </source>
</evidence>
<comment type="subcellular location">
    <subcellularLocation>
        <location evidence="1">Nucleus</location>
    </subcellularLocation>
</comment>
<comment type="caution">
    <text evidence="5">The sequence shown here is derived from an EMBL/GenBank/DDBJ whole genome shotgun (WGS) entry which is preliminary data.</text>
</comment>
<dbReference type="GO" id="GO:0045944">
    <property type="term" value="P:positive regulation of transcription by RNA polymerase II"/>
    <property type="evidence" value="ECO:0007669"/>
    <property type="project" value="TreeGrafter"/>
</dbReference>
<dbReference type="PANTHER" id="PTHR37534:SF10">
    <property type="entry name" value="ZN(II)2CYS6 TRANSCRIPTION FACTOR (EUROFUNG)"/>
    <property type="match status" value="1"/>
</dbReference>
<dbReference type="AlphaFoldDB" id="A0A5M8Q2E0"/>
<feature type="compositionally biased region" description="Polar residues" evidence="3">
    <location>
        <begin position="228"/>
        <end position="244"/>
    </location>
</feature>
<dbReference type="GO" id="GO:0008270">
    <property type="term" value="F:zinc ion binding"/>
    <property type="evidence" value="ECO:0007669"/>
    <property type="project" value="InterPro"/>
</dbReference>
<sequence length="765" mass="87210">MSDYYIPNHLANLDKSNVPSHVHDQGSTVTESPQLSAQSLGRWFDMDSDQAIGAANLPGKVRRRPPPRSDHVKHRRTRSGCYTCRSRRVKCDEHRPVCERCKKGTRDCVYPEPPSSGKSAGGSKLGQHRVPKPEDGSSSGEYTDEEIEAVPPPENQQLRKKSQQSPLSNVRKKAASTTRNPSHQAAERRLPMTGPTTHRQEKSMSPLTDTSSQQSSSRSASAAFKNPGTRSSISTNTSRESTPWSHLPPDLQYYLDYHQSHLTYQYYFFKNNADQFLHTVFLDHALSYEPLLYAVVGFAAFRLTLKHSQGKIQDFLQYYYTSVSLLRKSLQSGQKHTDSTILTILQLAAFEEYLGDWANLLGHQKAAQEMLLELYTPETIMETEVRRKILCWYARFDVYAGLMSGHGTVLSREWIHAYEQYYVHQWLQSPDDIDCHIEAAIAMTALNATDMTLLFAKLPRGEISVPNFMKENQDLSDRIRRWRKDVEPLLSRSEYLVSSFEGARPRDPDDIVDPYVPGTMYEGPLWTVNYMLLAWYALDLMHKYQTALMLQQQPPADLANLALEQCRLFEAIEYWPGSPPGSMLVAGSSVAMASLFLPKDEKHSMWCRRKFAMIENMGYIYPPTFRKKMAELWDVQEINQWWLPNGEGYSPIIRSIRDFIEDRTVKPRDQDGEDLREIKGILSKLAIDDSPRDSPESSSSIAGGVYVDYRPTNPEDTLLDFPKEAGYNMGEEFDESIFIENTADLWSIDEVGEIGSGFYHPARDQ</sequence>
<dbReference type="PANTHER" id="PTHR37534">
    <property type="entry name" value="TRANSCRIPTIONAL ACTIVATOR PROTEIN UGA3"/>
    <property type="match status" value="1"/>
</dbReference>
<dbReference type="InterPro" id="IPR036864">
    <property type="entry name" value="Zn2-C6_fun-type_DNA-bd_sf"/>
</dbReference>
<dbReference type="GO" id="GO:0005634">
    <property type="term" value="C:nucleus"/>
    <property type="evidence" value="ECO:0007669"/>
    <property type="project" value="UniProtKB-SubCell"/>
</dbReference>
<dbReference type="SUPFAM" id="SSF57701">
    <property type="entry name" value="Zn2/Cys6 DNA-binding domain"/>
    <property type="match status" value="1"/>
</dbReference>
<evidence type="ECO:0000256" key="1">
    <source>
        <dbReference type="ARBA" id="ARBA00004123"/>
    </source>
</evidence>
<evidence type="ECO:0000256" key="3">
    <source>
        <dbReference type="SAM" id="MobiDB-lite"/>
    </source>
</evidence>
<dbReference type="CDD" id="cd00067">
    <property type="entry name" value="GAL4"/>
    <property type="match status" value="1"/>
</dbReference>
<dbReference type="GO" id="GO:0000976">
    <property type="term" value="F:transcription cis-regulatory region binding"/>
    <property type="evidence" value="ECO:0007669"/>
    <property type="project" value="TreeGrafter"/>
</dbReference>
<keyword evidence="2" id="KW-0539">Nucleus</keyword>
<dbReference type="PROSITE" id="PS00463">
    <property type="entry name" value="ZN2_CY6_FUNGAL_1"/>
    <property type="match status" value="1"/>
</dbReference>
<protein>
    <recommendedName>
        <fullName evidence="4">Zn(2)-C6 fungal-type domain-containing protein</fullName>
    </recommendedName>
</protein>
<dbReference type="PROSITE" id="PS50048">
    <property type="entry name" value="ZN2_CY6_FUNGAL_2"/>
    <property type="match status" value="1"/>
</dbReference>
<feature type="region of interest" description="Disordered" evidence="3">
    <location>
        <begin position="688"/>
        <end position="707"/>
    </location>
</feature>
<feature type="region of interest" description="Disordered" evidence="3">
    <location>
        <begin position="105"/>
        <end position="245"/>
    </location>
</feature>
<accession>A0A5M8Q2E0</accession>
<dbReference type="GO" id="GO:0000981">
    <property type="term" value="F:DNA-binding transcription factor activity, RNA polymerase II-specific"/>
    <property type="evidence" value="ECO:0007669"/>
    <property type="project" value="InterPro"/>
</dbReference>
<evidence type="ECO:0000256" key="2">
    <source>
        <dbReference type="ARBA" id="ARBA00023242"/>
    </source>
</evidence>
<feature type="region of interest" description="Disordered" evidence="3">
    <location>
        <begin position="53"/>
        <end position="79"/>
    </location>
</feature>
<feature type="compositionally biased region" description="Low complexity" evidence="3">
    <location>
        <begin position="211"/>
        <end position="223"/>
    </location>
</feature>
<proteinExistence type="predicted"/>